<sequence>MAAATPHAFTHVLAVDIGGTKVDAAVVSVDAEVERSSVQRRPTGRDADRDTIARNVRDAAAAALAAAPDARVGAIGVGSAGPVDLPARTVSPLNLPLAAGLPIDEVLGGLVDGPIHLALDGTCIALAEHWRGALVGCDDAMAIVVSTGVGGGFVMGGRPITGASGNAGHLGQTFVRTIEGDEVVASTLEAVAAGPGTVAWARAQGWAGETGLDLAASWAAGDEIAVRAVRRSATAVGQAIAAAATLCDLEAVAIAGGFAQVAPDYVDQVRTAAQAASLHAYARRCRIVGSGLDGDGPLLGAAALALRELRD</sequence>
<proteinExistence type="inferred from homology"/>
<evidence type="ECO:0000313" key="3">
    <source>
        <dbReference type="Proteomes" id="UP000244649"/>
    </source>
</evidence>
<dbReference type="Proteomes" id="UP000244649">
    <property type="component" value="Unassembled WGS sequence"/>
</dbReference>
<dbReference type="AlphaFoldDB" id="A0A2T7WXV6"/>
<dbReference type="SUPFAM" id="SSF53067">
    <property type="entry name" value="Actin-like ATPase domain"/>
    <property type="match status" value="1"/>
</dbReference>
<dbReference type="PANTHER" id="PTHR18964:SF169">
    <property type="entry name" value="N-ACETYLMANNOSAMINE KINASE"/>
    <property type="match status" value="1"/>
</dbReference>
<dbReference type="EMBL" id="QDFT01000002">
    <property type="protein sequence ID" value="PVE79462.1"/>
    <property type="molecule type" value="Genomic_DNA"/>
</dbReference>
<gene>
    <name evidence="2" type="ORF">DC432_01565</name>
</gene>
<dbReference type="RefSeq" id="WP_116536388.1">
    <property type="nucleotide sequence ID" value="NZ_JAQDQE010000010.1"/>
</dbReference>
<reference evidence="2 3" key="1">
    <citation type="submission" date="2018-04" db="EMBL/GenBank/DDBJ databases">
        <authorList>
            <person name="Go L.Y."/>
            <person name="Mitchell J.A."/>
        </authorList>
    </citation>
    <scope>NUCLEOTIDE SEQUENCE [LARGE SCALE GENOMIC DNA]</scope>
    <source>
        <strain evidence="2 3">TPD7010</strain>
    </source>
</reference>
<protein>
    <submittedName>
        <fullName evidence="2">ROK family protein</fullName>
    </submittedName>
</protein>
<accession>A0A2T7WXV6</accession>
<dbReference type="InterPro" id="IPR000600">
    <property type="entry name" value="ROK"/>
</dbReference>
<evidence type="ECO:0000313" key="2">
    <source>
        <dbReference type="EMBL" id="PVE79462.1"/>
    </source>
</evidence>
<dbReference type="InterPro" id="IPR043129">
    <property type="entry name" value="ATPase_NBD"/>
</dbReference>
<dbReference type="Pfam" id="PF00480">
    <property type="entry name" value="ROK"/>
    <property type="match status" value="1"/>
</dbReference>
<comment type="similarity">
    <text evidence="1">Belongs to the ROK (NagC/XylR) family.</text>
</comment>
<organism evidence="2 3">
    <name type="scientific">Microbacterium testaceum</name>
    <name type="common">Aureobacterium testaceum</name>
    <name type="synonym">Brevibacterium testaceum</name>
    <dbReference type="NCBI Taxonomy" id="2033"/>
    <lineage>
        <taxon>Bacteria</taxon>
        <taxon>Bacillati</taxon>
        <taxon>Actinomycetota</taxon>
        <taxon>Actinomycetes</taxon>
        <taxon>Micrococcales</taxon>
        <taxon>Microbacteriaceae</taxon>
        <taxon>Microbacterium</taxon>
    </lineage>
</organism>
<dbReference type="Gene3D" id="3.30.420.40">
    <property type="match status" value="2"/>
</dbReference>
<name>A0A2T7WXV6_MICTE</name>
<comment type="caution">
    <text evidence="2">The sequence shown here is derived from an EMBL/GenBank/DDBJ whole genome shotgun (WGS) entry which is preliminary data.</text>
</comment>
<evidence type="ECO:0000256" key="1">
    <source>
        <dbReference type="ARBA" id="ARBA00006479"/>
    </source>
</evidence>
<dbReference type="PANTHER" id="PTHR18964">
    <property type="entry name" value="ROK (REPRESSOR, ORF, KINASE) FAMILY"/>
    <property type="match status" value="1"/>
</dbReference>